<organism evidence="9 10">
    <name type="scientific">Methanobrevibacter arboriphilus</name>
    <dbReference type="NCBI Taxonomy" id="39441"/>
    <lineage>
        <taxon>Archaea</taxon>
        <taxon>Methanobacteriati</taxon>
        <taxon>Methanobacteriota</taxon>
        <taxon>Methanomada group</taxon>
        <taxon>Methanobacteria</taxon>
        <taxon>Methanobacteriales</taxon>
        <taxon>Methanobacteriaceae</taxon>
        <taxon>Methanobrevibacter</taxon>
    </lineage>
</organism>
<keyword evidence="7" id="KW-0998">Cell outer membrane</keyword>
<keyword evidence="4" id="KW-0964">Secreted</keyword>
<evidence type="ECO:0000256" key="1">
    <source>
        <dbReference type="ARBA" id="ARBA00004196"/>
    </source>
</evidence>
<accession>A0A843AJM5</accession>
<evidence type="ECO:0000256" key="5">
    <source>
        <dbReference type="ARBA" id="ARBA00022729"/>
    </source>
</evidence>
<reference evidence="9" key="1">
    <citation type="submission" date="2020-10" db="EMBL/GenBank/DDBJ databases">
        <title>Dehalococcoides mccartyi of a TCE/Cr reducing biochatode.</title>
        <authorList>
            <person name="Matturro B."/>
        </authorList>
    </citation>
    <scope>NUCLEOTIDE SEQUENCE</scope>
    <source>
        <strain evidence="9">Bin4</strain>
    </source>
</reference>
<evidence type="ECO:0000256" key="3">
    <source>
        <dbReference type="ARBA" id="ARBA00004613"/>
    </source>
</evidence>
<dbReference type="InterPro" id="IPR011050">
    <property type="entry name" value="Pectin_lyase_fold/virulence"/>
</dbReference>
<dbReference type="Pfam" id="PF16640">
    <property type="entry name" value="Big_3_5"/>
    <property type="match status" value="1"/>
</dbReference>
<dbReference type="InterPro" id="IPR012334">
    <property type="entry name" value="Pectin_lyas_fold"/>
</dbReference>
<dbReference type="InterPro" id="IPR013783">
    <property type="entry name" value="Ig-like_fold"/>
</dbReference>
<name>A0A843AJM5_METAZ</name>
<keyword evidence="6" id="KW-0472">Membrane</keyword>
<evidence type="ECO:0000313" key="9">
    <source>
        <dbReference type="EMBL" id="MBF4469426.1"/>
    </source>
</evidence>
<evidence type="ECO:0000259" key="8">
    <source>
        <dbReference type="Pfam" id="PF16640"/>
    </source>
</evidence>
<dbReference type="RefSeq" id="WP_278523916.1">
    <property type="nucleotide sequence ID" value="NZ_JADIIN010000067.1"/>
</dbReference>
<evidence type="ECO:0000256" key="6">
    <source>
        <dbReference type="ARBA" id="ARBA00023136"/>
    </source>
</evidence>
<gene>
    <name evidence="9" type="ORF">ISP01_08500</name>
</gene>
<dbReference type="Gene3D" id="2.60.40.10">
    <property type="entry name" value="Immunoglobulins"/>
    <property type="match status" value="3"/>
</dbReference>
<evidence type="ECO:0000256" key="4">
    <source>
        <dbReference type="ARBA" id="ARBA00022525"/>
    </source>
</evidence>
<dbReference type="Gene3D" id="2.160.20.10">
    <property type="entry name" value="Single-stranded right-handed beta-helix, Pectin lyase-like"/>
    <property type="match status" value="3"/>
</dbReference>
<proteinExistence type="predicted"/>
<evidence type="ECO:0000256" key="2">
    <source>
        <dbReference type="ARBA" id="ARBA00004442"/>
    </source>
</evidence>
<evidence type="ECO:0000313" key="10">
    <source>
        <dbReference type="Proteomes" id="UP000658733"/>
    </source>
</evidence>
<dbReference type="InterPro" id="IPR032109">
    <property type="entry name" value="Big_3_5"/>
</dbReference>
<dbReference type="NCBIfam" id="TIGR01376">
    <property type="entry name" value="POMP_repeat"/>
    <property type="match status" value="2"/>
</dbReference>
<dbReference type="InterPro" id="IPR006626">
    <property type="entry name" value="PbH1"/>
</dbReference>
<dbReference type="SUPFAM" id="SSF49373">
    <property type="entry name" value="Invasin/intimin cell-adhesion fragments"/>
    <property type="match status" value="1"/>
</dbReference>
<dbReference type="EMBL" id="JADIIN010000067">
    <property type="protein sequence ID" value="MBF4469426.1"/>
    <property type="molecule type" value="Genomic_DNA"/>
</dbReference>
<protein>
    <submittedName>
        <fullName evidence="9">Ig-like domain repeat protein</fullName>
    </submittedName>
</protein>
<dbReference type="SMART" id="SM00710">
    <property type="entry name" value="PbH1"/>
    <property type="match status" value="14"/>
</dbReference>
<dbReference type="SUPFAM" id="SSF51126">
    <property type="entry name" value="Pectin lyase-like"/>
    <property type="match status" value="3"/>
</dbReference>
<dbReference type="InterPro" id="IPR008964">
    <property type="entry name" value="Invasin/intimin_cell_adhesion"/>
</dbReference>
<comment type="subcellular location">
    <subcellularLocation>
        <location evidence="1">Cell envelope</location>
    </subcellularLocation>
    <subcellularLocation>
        <location evidence="2">Cell outer membrane</location>
    </subcellularLocation>
    <subcellularLocation>
        <location evidence="3">Secreted</location>
    </subcellularLocation>
</comment>
<feature type="domain" description="Bacterial Ig-like" evidence="8">
    <location>
        <begin position="1362"/>
        <end position="1443"/>
    </location>
</feature>
<sequence length="1756" mass="188610">MKLKFVVISLLLVMFLSLGAASAASSDIYVSTNGSDTNNGQNGSPYATIDKAIKSSSENDNVKIHLSEGNFTGNGNLNLTIDKNHTNGGSLTIIGAGINKTFIDGVNSYNIFNIGRYSNVSLINLTIINGRSTTYGAISFNGTLNIENCSFENNMATTGSGGAIYSPGVGSEVLTVSNSFFSNNNATQHGGAIYAYALANITNSIFVNNYAGYSGGSVYNSGSSSRYSSISNCTFNDSTAGRDGGSLYITYASVVNNTFENSKTTGTSTSYGGGAICGGNIYLENNNMILCSAASGRGHSIKATNLINNTIVTINDKNITNPSFTLTATVTDDKGNLIDGGTLTFYVNSTSLGNGNVINGEATLNANELLSNGVYVISGSSTSYPNIANGTLNVNLNVVPSVYYVSPNGDDTNGNGSIDAPFKTLKKAIDTGFANGVYVTVYLLDGVYSGEGNLNLTLGDYLGNLDIIGLNYNKTIINGNGAGLLFNFGLNLRVNLVNLTVINFNNSTNNGAIILSNGTNTKYKKISIQDCIFENNNMSGNYGLIIKLLSGSVENSLFNNNTGSCVYIYNNYYQNDLVLVKNSNFTNNIVKTSSSRGIAYLGNNALLENCIFINNSINDSYIIYSPYILSSMNNQFINNTNSYNNSNNPGCIVSVNTAYSSLNDTFEGNYAAVIINGGGTVVNNTFRNNILSVGDTKSIFYLNNNYQLNITNCIFSDNNITNIIFINRGVVLNDVSLRFESINSTSLKNILRAYLDFNGINFSGGSVNFYIDGVFVGSASFVNNIAELNLSGYGNGIYEISGNSTNFTNSVSQKGILNISANQVDSLVIYVGENGSDIGGNGSIDNPFATIQKAIDTGVLNTLNLTIHILPGTIKGLGNVNLTLPGYLNLTIMGSGSQSIIDGESINWLFNSSDNVNNIYTNVIFKISNLKITNAKSFRTLTSSPNTGQVGIIHSNGKLKIDNCVFTNNEGYIISANTYGNLTLNNSYFTNNTGAVYAYDTIYVEILNTLFEGNNSAMGPTSNGGKPIIYISSESTGSSAFKYHTQVIINNITITGNIGNDTQYLGVYLKDGMDYKILNSKFVNNNMTAVMFFNTIGGLLTIDNCDFNNNTLSIKTSWSASVNPTPCITVLNSKFNNSGFWTYLDSRYQNVVWTVINSTFNNLTNLIFQDGGYHNGAYRESILDGNIFTNNIDGLIIRGNATIKNCVILDNLSIIKGSMETTEILINLNYNYWGNNGPNININRTLTTVIVDYWIVPVLYADNKSGLSQVIKLAYMAVDSENNTFEYDTSGIPIPIKEFTLSTNEGTISNISGNLTNNGTFTTIYNVNSYGNKSVLANFNDGSFLSLDLNFHKDVTSTNISLSNNTGKNGDYVDVTVDVTDSNGNPINDGLVEFFFSSESLGTVNVVNGQATKRISINGSRGAYEIYANYLGTENLNESSASEIYKLVVDTSISGELSNPSPSINDVITINATIISSDGSSVNNGIVNFYVNGILIGTSDVINGKASINWNVNIASGRYDVYYEYVGVSNYLNSNTSNFVNISNLGTSLTMSNTKGTYAKTTVLKATLKDINGKAIVGRYVKFYVNNKYVGQAKTNSQGLASLNYKVASTGSFTVKTTFASDNSYKNSSVSSKLSVPKLSKVKIKNSYTVKGKKITFKTLLANLGPDKSSLVISYKLPKGVKLLKRSLSSGLVKYNKRTGILSWTVKNLKLSKSKSAILTVSLSAKKGKYYIKNSVKKSAGSLVSGNNALKNIKVK</sequence>
<dbReference type="Proteomes" id="UP000658733">
    <property type="component" value="Unassembled WGS sequence"/>
</dbReference>
<evidence type="ECO:0000256" key="7">
    <source>
        <dbReference type="ARBA" id="ARBA00023237"/>
    </source>
</evidence>
<keyword evidence="5" id="KW-0732">Signal</keyword>
<comment type="caution">
    <text evidence="9">The sequence shown here is derived from an EMBL/GenBank/DDBJ whole genome shotgun (WGS) entry which is preliminary data.</text>
</comment>
<dbReference type="InterPro" id="IPR003368">
    <property type="entry name" value="POMP_repeat"/>
</dbReference>
<dbReference type="GO" id="GO:0005576">
    <property type="term" value="C:extracellular region"/>
    <property type="evidence" value="ECO:0007669"/>
    <property type="project" value="UniProtKB-SubCell"/>
</dbReference>